<dbReference type="FunFam" id="3.40.50.720:FF:000022">
    <property type="entry name" value="Cinnamyl alcohol dehydrogenase"/>
    <property type="match status" value="1"/>
</dbReference>
<feature type="domain" description="Alcohol dehydrogenase-like N-terminal" evidence="7">
    <location>
        <begin position="47"/>
        <end position="187"/>
    </location>
</feature>
<dbReference type="PANTHER" id="PTHR42683">
    <property type="entry name" value="ALDEHYDE REDUCTASE"/>
    <property type="match status" value="1"/>
</dbReference>
<evidence type="ECO:0000259" key="7">
    <source>
        <dbReference type="Pfam" id="PF08240"/>
    </source>
</evidence>
<dbReference type="EMBL" id="ML119645">
    <property type="protein sequence ID" value="RPA87976.1"/>
    <property type="molecule type" value="Genomic_DNA"/>
</dbReference>
<organism evidence="8 9">
    <name type="scientific">Ascobolus immersus RN42</name>
    <dbReference type="NCBI Taxonomy" id="1160509"/>
    <lineage>
        <taxon>Eukaryota</taxon>
        <taxon>Fungi</taxon>
        <taxon>Dikarya</taxon>
        <taxon>Ascomycota</taxon>
        <taxon>Pezizomycotina</taxon>
        <taxon>Pezizomycetes</taxon>
        <taxon>Pezizales</taxon>
        <taxon>Ascobolaceae</taxon>
        <taxon>Ascobolus</taxon>
    </lineage>
</organism>
<keyword evidence="9" id="KW-1185">Reference proteome</keyword>
<dbReference type="GO" id="GO:0016616">
    <property type="term" value="F:oxidoreductase activity, acting on the CH-OH group of donors, NAD or NADP as acceptor"/>
    <property type="evidence" value="ECO:0007669"/>
    <property type="project" value="InterPro"/>
</dbReference>
<evidence type="ECO:0000256" key="5">
    <source>
        <dbReference type="RuleBase" id="RU361277"/>
    </source>
</evidence>
<gene>
    <name evidence="8" type="ORF">BJ508DRAFT_409902</name>
</gene>
<comment type="similarity">
    <text evidence="5">Belongs to the zinc-containing alcohol dehydrogenase family.</text>
</comment>
<evidence type="ECO:0000313" key="8">
    <source>
        <dbReference type="EMBL" id="RPA87976.1"/>
    </source>
</evidence>
<dbReference type="GO" id="GO:0008270">
    <property type="term" value="F:zinc ion binding"/>
    <property type="evidence" value="ECO:0007669"/>
    <property type="project" value="InterPro"/>
</dbReference>
<evidence type="ECO:0000256" key="4">
    <source>
        <dbReference type="ARBA" id="ARBA00023002"/>
    </source>
</evidence>
<dbReference type="InterPro" id="IPR036291">
    <property type="entry name" value="NAD(P)-bd_dom_sf"/>
</dbReference>
<dbReference type="OrthoDB" id="1879366at2759"/>
<dbReference type="SUPFAM" id="SSF50129">
    <property type="entry name" value="GroES-like"/>
    <property type="match status" value="1"/>
</dbReference>
<dbReference type="InterPro" id="IPR013154">
    <property type="entry name" value="ADH-like_N"/>
</dbReference>
<evidence type="ECO:0000259" key="6">
    <source>
        <dbReference type="Pfam" id="PF00107"/>
    </source>
</evidence>
<dbReference type="Pfam" id="PF00107">
    <property type="entry name" value="ADH_zinc_N"/>
    <property type="match status" value="1"/>
</dbReference>
<keyword evidence="3 5" id="KW-0862">Zinc</keyword>
<dbReference type="InterPro" id="IPR002328">
    <property type="entry name" value="ADH_Zn_CS"/>
</dbReference>
<evidence type="ECO:0000256" key="2">
    <source>
        <dbReference type="ARBA" id="ARBA00022723"/>
    </source>
</evidence>
<evidence type="ECO:0000256" key="3">
    <source>
        <dbReference type="ARBA" id="ARBA00022833"/>
    </source>
</evidence>
<reference evidence="8 9" key="1">
    <citation type="journal article" date="2018" name="Nat. Ecol. Evol.">
        <title>Pezizomycetes genomes reveal the molecular basis of ectomycorrhizal truffle lifestyle.</title>
        <authorList>
            <person name="Murat C."/>
            <person name="Payen T."/>
            <person name="Noel B."/>
            <person name="Kuo A."/>
            <person name="Morin E."/>
            <person name="Chen J."/>
            <person name="Kohler A."/>
            <person name="Krizsan K."/>
            <person name="Balestrini R."/>
            <person name="Da Silva C."/>
            <person name="Montanini B."/>
            <person name="Hainaut M."/>
            <person name="Levati E."/>
            <person name="Barry K.W."/>
            <person name="Belfiori B."/>
            <person name="Cichocki N."/>
            <person name="Clum A."/>
            <person name="Dockter R.B."/>
            <person name="Fauchery L."/>
            <person name="Guy J."/>
            <person name="Iotti M."/>
            <person name="Le Tacon F."/>
            <person name="Lindquist E.A."/>
            <person name="Lipzen A."/>
            <person name="Malagnac F."/>
            <person name="Mello A."/>
            <person name="Molinier V."/>
            <person name="Miyauchi S."/>
            <person name="Poulain J."/>
            <person name="Riccioni C."/>
            <person name="Rubini A."/>
            <person name="Sitrit Y."/>
            <person name="Splivallo R."/>
            <person name="Traeger S."/>
            <person name="Wang M."/>
            <person name="Zifcakova L."/>
            <person name="Wipf D."/>
            <person name="Zambonelli A."/>
            <person name="Paolocci F."/>
            <person name="Nowrousian M."/>
            <person name="Ottonello S."/>
            <person name="Baldrian P."/>
            <person name="Spatafora J.W."/>
            <person name="Henrissat B."/>
            <person name="Nagy L.G."/>
            <person name="Aury J.M."/>
            <person name="Wincker P."/>
            <person name="Grigoriev I.V."/>
            <person name="Bonfante P."/>
            <person name="Martin F.M."/>
        </authorList>
    </citation>
    <scope>NUCLEOTIDE SEQUENCE [LARGE SCALE GENOMIC DNA]</scope>
    <source>
        <strain evidence="8 9">RN42</strain>
    </source>
</reference>
<dbReference type="Gene3D" id="3.40.50.720">
    <property type="entry name" value="NAD(P)-binding Rossmann-like Domain"/>
    <property type="match status" value="1"/>
</dbReference>
<dbReference type="SUPFAM" id="SSF51735">
    <property type="entry name" value="NAD(P)-binding Rossmann-fold domains"/>
    <property type="match status" value="1"/>
</dbReference>
<dbReference type="CDD" id="cd05283">
    <property type="entry name" value="CAD1"/>
    <property type="match status" value="1"/>
</dbReference>
<keyword evidence="2 5" id="KW-0479">Metal-binding</keyword>
<dbReference type="InterPro" id="IPR013149">
    <property type="entry name" value="ADH-like_C"/>
</dbReference>
<dbReference type="InterPro" id="IPR047109">
    <property type="entry name" value="CAD-like"/>
</dbReference>
<keyword evidence="4" id="KW-0560">Oxidoreductase</keyword>
<dbReference type="Gene3D" id="3.90.180.10">
    <property type="entry name" value="Medium-chain alcohol dehydrogenases, catalytic domain"/>
    <property type="match status" value="2"/>
</dbReference>
<dbReference type="Proteomes" id="UP000275078">
    <property type="component" value="Unassembled WGS sequence"/>
</dbReference>
<feature type="domain" description="Alcohol dehydrogenase-like C-terminal" evidence="6">
    <location>
        <begin position="235"/>
        <end position="350"/>
    </location>
</feature>
<accession>A0A3N4IQA9</accession>
<proteinExistence type="inferred from homology"/>
<sequence length="389" mass="42192">MQEPDGIRMLEGSSVPEYFTGYACFGSDTYNKFELYNWTPRPFRDYDIDVKVEYCGICGSDLHTLRAGWGPVKYPIVCGHEVSGRAIRVGPKVTSIQPGDYVGIGAMSWSCGKCSACAGPTHPVSPCEGDDGEHGYGGEGGLDGGNEQYCKRVCELYNWDYPGGGQLQGGFANYVRIHENFCFPIPDSIPPELAAPMLCGGVTMYSALTRSSLPKDSKIGIIGLGGLGHFAVLFGSTDYDISVLSHSPSKEADSLKLGASRFISTDSNSDWPTQLARNFDLVICTNHSTSMPLQDYLKTLKIGGTLMICGIPEGTLPPLSWADLGASNLAIKGSNVGSKKEVISMLKLASEKNLKPWVEVLDMKHLGDAITRLEKGDCRYRFVMKADFE</sequence>
<protein>
    <submittedName>
        <fullName evidence="8">GroES-like protein</fullName>
    </submittedName>
</protein>
<comment type="cofactor">
    <cofactor evidence="1 5">
        <name>Zn(2+)</name>
        <dbReference type="ChEBI" id="CHEBI:29105"/>
    </cofactor>
</comment>
<name>A0A3N4IQA9_ASCIM</name>
<dbReference type="AlphaFoldDB" id="A0A3N4IQA9"/>
<dbReference type="PROSITE" id="PS00059">
    <property type="entry name" value="ADH_ZINC"/>
    <property type="match status" value="1"/>
</dbReference>
<dbReference type="InterPro" id="IPR011032">
    <property type="entry name" value="GroES-like_sf"/>
</dbReference>
<evidence type="ECO:0000313" key="9">
    <source>
        <dbReference type="Proteomes" id="UP000275078"/>
    </source>
</evidence>
<evidence type="ECO:0000256" key="1">
    <source>
        <dbReference type="ARBA" id="ARBA00001947"/>
    </source>
</evidence>
<dbReference type="STRING" id="1160509.A0A3N4IQA9"/>
<dbReference type="Pfam" id="PF08240">
    <property type="entry name" value="ADH_N"/>
    <property type="match status" value="1"/>
</dbReference>